<dbReference type="AlphaFoldDB" id="W1PM54"/>
<dbReference type="Proteomes" id="UP000017836">
    <property type="component" value="Unassembled WGS sequence"/>
</dbReference>
<keyword evidence="2" id="KW-1185">Reference proteome</keyword>
<accession>W1PM54</accession>
<reference evidence="2" key="1">
    <citation type="journal article" date="2013" name="Science">
        <title>The Amborella genome and the evolution of flowering plants.</title>
        <authorList>
            <consortium name="Amborella Genome Project"/>
        </authorList>
    </citation>
    <scope>NUCLEOTIDE SEQUENCE [LARGE SCALE GENOMIC DNA]</scope>
</reference>
<dbReference type="HOGENOM" id="CLU_2486331_0_0_1"/>
<gene>
    <name evidence="1" type="ORF">AMTR_s00018p00195490</name>
</gene>
<dbReference type="Gramene" id="ERN08210">
    <property type="protein sequence ID" value="ERN08210"/>
    <property type="gene ID" value="AMTR_s00018p00195490"/>
</dbReference>
<evidence type="ECO:0000313" key="1">
    <source>
        <dbReference type="EMBL" id="ERN08210.1"/>
    </source>
</evidence>
<sequence length="87" mass="8487">MEKTLVSVATCSAGVDTTNSGLRVFRPVAQIIISDTVAANVAAPISSTGGPNDMALSIAGGHAGVRTPLFCGVGATCASVACGHAVD</sequence>
<dbReference type="EMBL" id="KI393569">
    <property type="protein sequence ID" value="ERN08210.1"/>
    <property type="molecule type" value="Genomic_DNA"/>
</dbReference>
<name>W1PM54_AMBTC</name>
<protein>
    <submittedName>
        <fullName evidence="1">Uncharacterized protein</fullName>
    </submittedName>
</protein>
<evidence type="ECO:0000313" key="2">
    <source>
        <dbReference type="Proteomes" id="UP000017836"/>
    </source>
</evidence>
<proteinExistence type="predicted"/>
<organism evidence="1 2">
    <name type="scientific">Amborella trichopoda</name>
    <dbReference type="NCBI Taxonomy" id="13333"/>
    <lineage>
        <taxon>Eukaryota</taxon>
        <taxon>Viridiplantae</taxon>
        <taxon>Streptophyta</taxon>
        <taxon>Embryophyta</taxon>
        <taxon>Tracheophyta</taxon>
        <taxon>Spermatophyta</taxon>
        <taxon>Magnoliopsida</taxon>
        <taxon>Amborellales</taxon>
        <taxon>Amborellaceae</taxon>
        <taxon>Amborella</taxon>
    </lineage>
</organism>